<feature type="compositionally biased region" description="Low complexity" evidence="1">
    <location>
        <begin position="291"/>
        <end position="301"/>
    </location>
</feature>
<name>A0A9P7ASM2_9AGAM</name>
<evidence type="ECO:0000313" key="4">
    <source>
        <dbReference type="Proteomes" id="UP000719766"/>
    </source>
</evidence>
<dbReference type="InterPro" id="IPR058503">
    <property type="entry name" value="DUF8190"/>
</dbReference>
<feature type="domain" description="DUF8190" evidence="2">
    <location>
        <begin position="328"/>
        <end position="429"/>
    </location>
</feature>
<dbReference type="Proteomes" id="UP000719766">
    <property type="component" value="Unassembled WGS sequence"/>
</dbReference>
<comment type="caution">
    <text evidence="3">The sequence shown here is derived from an EMBL/GenBank/DDBJ whole genome shotgun (WGS) entry which is preliminary data.</text>
</comment>
<feature type="compositionally biased region" description="Basic and acidic residues" evidence="1">
    <location>
        <begin position="244"/>
        <end position="265"/>
    </location>
</feature>
<proteinExistence type="predicted"/>
<dbReference type="GeneID" id="64600203"/>
<feature type="compositionally biased region" description="Basic residues" evidence="1">
    <location>
        <begin position="209"/>
        <end position="219"/>
    </location>
</feature>
<dbReference type="Pfam" id="PF26608">
    <property type="entry name" value="DUF8190"/>
    <property type="match status" value="1"/>
</dbReference>
<reference evidence="3" key="1">
    <citation type="journal article" date="2020" name="New Phytol.">
        <title>Comparative genomics reveals dynamic genome evolution in host specialist ectomycorrhizal fungi.</title>
        <authorList>
            <person name="Lofgren L.A."/>
            <person name="Nguyen N.H."/>
            <person name="Vilgalys R."/>
            <person name="Ruytinx J."/>
            <person name="Liao H.L."/>
            <person name="Branco S."/>
            <person name="Kuo A."/>
            <person name="LaButti K."/>
            <person name="Lipzen A."/>
            <person name="Andreopoulos W."/>
            <person name="Pangilinan J."/>
            <person name="Riley R."/>
            <person name="Hundley H."/>
            <person name="Na H."/>
            <person name="Barry K."/>
            <person name="Grigoriev I.V."/>
            <person name="Stajich J.E."/>
            <person name="Kennedy P.G."/>
        </authorList>
    </citation>
    <scope>NUCLEOTIDE SEQUENCE</scope>
    <source>
        <strain evidence="3">S12</strain>
    </source>
</reference>
<evidence type="ECO:0000313" key="3">
    <source>
        <dbReference type="EMBL" id="KAG1795447.1"/>
    </source>
</evidence>
<dbReference type="OrthoDB" id="2736611at2759"/>
<gene>
    <name evidence="3" type="ORF">HD556DRAFT_1442303</name>
</gene>
<dbReference type="EMBL" id="JABBWE010000022">
    <property type="protein sequence ID" value="KAG1795447.1"/>
    <property type="molecule type" value="Genomic_DNA"/>
</dbReference>
<dbReference type="AlphaFoldDB" id="A0A9P7ASM2"/>
<dbReference type="RefSeq" id="XP_041161320.1">
    <property type="nucleotide sequence ID" value="XM_041306439.1"/>
</dbReference>
<feature type="region of interest" description="Disordered" evidence="1">
    <location>
        <begin position="1"/>
        <end position="33"/>
    </location>
</feature>
<protein>
    <recommendedName>
        <fullName evidence="2">DUF8190 domain-containing protein</fullName>
    </recommendedName>
</protein>
<organism evidence="3 4">
    <name type="scientific">Suillus plorans</name>
    <dbReference type="NCBI Taxonomy" id="116603"/>
    <lineage>
        <taxon>Eukaryota</taxon>
        <taxon>Fungi</taxon>
        <taxon>Dikarya</taxon>
        <taxon>Basidiomycota</taxon>
        <taxon>Agaricomycotina</taxon>
        <taxon>Agaricomycetes</taxon>
        <taxon>Agaricomycetidae</taxon>
        <taxon>Boletales</taxon>
        <taxon>Suillineae</taxon>
        <taxon>Suillaceae</taxon>
        <taxon>Suillus</taxon>
    </lineage>
</organism>
<sequence>MDILHAEREQDDNNDNQVADDNVDEDEQPNNMPFNVSEFPWQLAAGDGHVQEHIHTALLLRPCTKGRTDSEGLGFSSCAAPLTRGSARVRVTRAGHRYGYYWGTGMGRDSKTRALTRTPAIPVPSINTILPTCTLQPAPPPSTQTSCRQRISSRFSRQNSKVPCSFGIRTYHIPDDTTGPPCKLPARRRTRTRHHIATNTFAFGGTRRIPHATKHHPAPTRRADLPASSVHAQTTPANAGVARTHMEDTRMKRGGKEEEREEEGRILSVSRHPDSAPIFCNEDATPDMSHSRTTTPPSPISTCSPSTLIVCDTPPATTSASISTCPSFAPNVAYLSFNPIGRMVYIGMHLQEQLWLAVVPTTFFEPNHPDNARAAYPALNAPSTALTQHHALMIVMFITHAFTEMLLQDIHCRECYPVPLTHAAVKESTALPLTNNLAT</sequence>
<feature type="region of interest" description="Disordered" evidence="1">
    <location>
        <begin position="209"/>
        <end position="301"/>
    </location>
</feature>
<evidence type="ECO:0000259" key="2">
    <source>
        <dbReference type="Pfam" id="PF26608"/>
    </source>
</evidence>
<evidence type="ECO:0000256" key="1">
    <source>
        <dbReference type="SAM" id="MobiDB-lite"/>
    </source>
</evidence>
<accession>A0A9P7ASM2</accession>
<keyword evidence="4" id="KW-1185">Reference proteome</keyword>